<evidence type="ECO:0000313" key="2">
    <source>
        <dbReference type="Proteomes" id="UP001163823"/>
    </source>
</evidence>
<dbReference type="KEGG" id="qsa:O6P43_023753"/>
<dbReference type="GO" id="GO:0032040">
    <property type="term" value="C:small-subunit processome"/>
    <property type="evidence" value="ECO:0007669"/>
    <property type="project" value="TreeGrafter"/>
</dbReference>
<protein>
    <submittedName>
        <fullName evidence="1">DDB1- and CUL4-associated factor 13</fullName>
    </submittedName>
</protein>
<name>A0AAD7PJG7_QUISA</name>
<gene>
    <name evidence="1" type="ORF">O6P43_023753</name>
</gene>
<dbReference type="AlphaFoldDB" id="A0AAD7PJG7"/>
<evidence type="ECO:0000313" key="1">
    <source>
        <dbReference type="EMBL" id="KAJ7957447.1"/>
    </source>
</evidence>
<dbReference type="Proteomes" id="UP001163823">
    <property type="component" value="Chromosome 9"/>
</dbReference>
<reference evidence="1" key="1">
    <citation type="journal article" date="2023" name="Science">
        <title>Elucidation of the pathway for biosynthesis of saponin adjuvants from the soapbark tree.</title>
        <authorList>
            <person name="Reed J."/>
            <person name="Orme A."/>
            <person name="El-Demerdash A."/>
            <person name="Owen C."/>
            <person name="Martin L.B.B."/>
            <person name="Misra R.C."/>
            <person name="Kikuchi S."/>
            <person name="Rejzek M."/>
            <person name="Martin A.C."/>
            <person name="Harkess A."/>
            <person name="Leebens-Mack J."/>
            <person name="Louveau T."/>
            <person name="Stephenson M.J."/>
            <person name="Osbourn A."/>
        </authorList>
    </citation>
    <scope>NUCLEOTIDE SEQUENCE</scope>
    <source>
        <strain evidence="1">S10</strain>
    </source>
</reference>
<sequence length="114" mass="13606">MKVKVISRSTDEFTRERSQDLQRVFRNYDPSIRPQEKAVEYVRALNAAKLDKTICWSYGWAYRFNFMYGEEPKSFERNILRFNGWRYSSMGHSFKVSKCTSDHGSLILRVNQHL</sequence>
<dbReference type="PANTHER" id="PTHR22851">
    <property type="entry name" value="U3 SMALL NUCLEOLAR RNA U3 SNORNA ASSOCIATED PROTEIN"/>
    <property type="match status" value="1"/>
</dbReference>
<comment type="caution">
    <text evidence="1">The sequence shown here is derived from an EMBL/GenBank/DDBJ whole genome shotgun (WGS) entry which is preliminary data.</text>
</comment>
<dbReference type="GO" id="GO:0000462">
    <property type="term" value="P:maturation of SSU-rRNA from tricistronic rRNA transcript (SSU-rRNA, 5.8S rRNA, LSU-rRNA)"/>
    <property type="evidence" value="ECO:0007669"/>
    <property type="project" value="TreeGrafter"/>
</dbReference>
<organism evidence="1 2">
    <name type="scientific">Quillaja saponaria</name>
    <name type="common">Soap bark tree</name>
    <dbReference type="NCBI Taxonomy" id="32244"/>
    <lineage>
        <taxon>Eukaryota</taxon>
        <taxon>Viridiplantae</taxon>
        <taxon>Streptophyta</taxon>
        <taxon>Embryophyta</taxon>
        <taxon>Tracheophyta</taxon>
        <taxon>Spermatophyta</taxon>
        <taxon>Magnoliopsida</taxon>
        <taxon>eudicotyledons</taxon>
        <taxon>Gunneridae</taxon>
        <taxon>Pentapetalae</taxon>
        <taxon>rosids</taxon>
        <taxon>fabids</taxon>
        <taxon>Fabales</taxon>
        <taxon>Quillajaceae</taxon>
        <taxon>Quillaja</taxon>
    </lineage>
</organism>
<keyword evidence="2" id="KW-1185">Reference proteome</keyword>
<accession>A0AAD7PJG7</accession>
<dbReference type="EMBL" id="JARAOO010000009">
    <property type="protein sequence ID" value="KAJ7957447.1"/>
    <property type="molecule type" value="Genomic_DNA"/>
</dbReference>
<dbReference type="InterPro" id="IPR051733">
    <property type="entry name" value="WD_repeat_DCAF13/WDSOF1"/>
</dbReference>
<dbReference type="PANTHER" id="PTHR22851:SF0">
    <property type="entry name" value="DDB1- AND CUL4-ASSOCIATED FACTOR 13"/>
    <property type="match status" value="1"/>
</dbReference>
<proteinExistence type="predicted"/>